<dbReference type="PANTHER" id="PTHR42776">
    <property type="entry name" value="SERINE PEPTIDASE S9 FAMILY MEMBER"/>
    <property type="match status" value="1"/>
</dbReference>
<proteinExistence type="predicted"/>
<dbReference type="Gene3D" id="2.120.10.30">
    <property type="entry name" value="TolB, C-terminal domain"/>
    <property type="match status" value="2"/>
</dbReference>
<dbReference type="GO" id="GO:0006508">
    <property type="term" value="P:proteolysis"/>
    <property type="evidence" value="ECO:0007669"/>
    <property type="project" value="InterPro"/>
</dbReference>
<evidence type="ECO:0000313" key="5">
    <source>
        <dbReference type="Proteomes" id="UP000294796"/>
    </source>
</evidence>
<dbReference type="SUPFAM" id="SSF82171">
    <property type="entry name" value="DPP6 N-terminal domain-like"/>
    <property type="match status" value="1"/>
</dbReference>
<dbReference type="EMBL" id="SMTF01000010">
    <property type="protein sequence ID" value="TDK23094.1"/>
    <property type="molecule type" value="Genomic_DNA"/>
</dbReference>
<keyword evidence="2" id="KW-0645">Protease</keyword>
<comment type="caution">
    <text evidence="4">The sequence shown here is derived from an EMBL/GenBank/DDBJ whole genome shotgun (WGS) entry which is preliminary data.</text>
</comment>
<dbReference type="InterPro" id="IPR001375">
    <property type="entry name" value="Peptidase_S9_cat"/>
</dbReference>
<dbReference type="Pfam" id="PF00326">
    <property type="entry name" value="Peptidase_S9"/>
    <property type="match status" value="1"/>
</dbReference>
<feature type="domain" description="Peptidase S9 prolyl oligopeptidase catalytic" evidence="3">
    <location>
        <begin position="525"/>
        <end position="724"/>
    </location>
</feature>
<dbReference type="InterPro" id="IPR029058">
    <property type="entry name" value="AB_hydrolase_fold"/>
</dbReference>
<protein>
    <submittedName>
        <fullName evidence="4">S9 family peptidase</fullName>
    </submittedName>
</protein>
<dbReference type="SUPFAM" id="SSF53474">
    <property type="entry name" value="alpha/beta-Hydrolases"/>
    <property type="match status" value="1"/>
</dbReference>
<dbReference type="Pfam" id="PF07676">
    <property type="entry name" value="PD40"/>
    <property type="match status" value="2"/>
</dbReference>
<dbReference type="OrthoDB" id="9812921at2"/>
<dbReference type="InterPro" id="IPR011042">
    <property type="entry name" value="6-blade_b-propeller_TolB-like"/>
</dbReference>
<accession>A0A4R5TSF6</accession>
<evidence type="ECO:0000256" key="2">
    <source>
        <dbReference type="ARBA" id="ARBA00022825"/>
    </source>
</evidence>
<evidence type="ECO:0000256" key="1">
    <source>
        <dbReference type="ARBA" id="ARBA00022801"/>
    </source>
</evidence>
<dbReference type="Gene3D" id="3.40.50.1820">
    <property type="entry name" value="alpha/beta hydrolase"/>
    <property type="match status" value="1"/>
</dbReference>
<dbReference type="Proteomes" id="UP000294796">
    <property type="component" value="Unassembled WGS sequence"/>
</dbReference>
<keyword evidence="2" id="KW-0720">Serine protease</keyword>
<name>A0A4R5TSF6_9GAMM</name>
<evidence type="ECO:0000259" key="3">
    <source>
        <dbReference type="Pfam" id="PF00326"/>
    </source>
</evidence>
<dbReference type="GO" id="GO:0004252">
    <property type="term" value="F:serine-type endopeptidase activity"/>
    <property type="evidence" value="ECO:0007669"/>
    <property type="project" value="TreeGrafter"/>
</dbReference>
<dbReference type="InterPro" id="IPR011659">
    <property type="entry name" value="WD40"/>
</dbReference>
<organism evidence="4 5">
    <name type="scientific">Luteimonas aestuarii</name>
    <dbReference type="NCBI Taxonomy" id="453837"/>
    <lineage>
        <taxon>Bacteria</taxon>
        <taxon>Pseudomonadati</taxon>
        <taxon>Pseudomonadota</taxon>
        <taxon>Gammaproteobacteria</taxon>
        <taxon>Lysobacterales</taxon>
        <taxon>Lysobacteraceae</taxon>
        <taxon>Luteimonas</taxon>
    </lineage>
</organism>
<reference evidence="4 5" key="1">
    <citation type="submission" date="2019-03" db="EMBL/GenBank/DDBJ databases">
        <title>Luteimonas zhaokaii sp.nov., isolated from the rectal contents of Plateau pika in Yushu, Qinghai Province, China.</title>
        <authorList>
            <person name="Zhang G."/>
        </authorList>
    </citation>
    <scope>NUCLEOTIDE SEQUENCE [LARGE SCALE GENOMIC DNA]</scope>
    <source>
        <strain evidence="4 5">B9</strain>
    </source>
</reference>
<dbReference type="AlphaFoldDB" id="A0A4R5TSF6"/>
<keyword evidence="5" id="KW-1185">Reference proteome</keyword>
<evidence type="ECO:0000313" key="4">
    <source>
        <dbReference type="EMBL" id="TDK23094.1"/>
    </source>
</evidence>
<gene>
    <name evidence="4" type="ORF">E2F46_12055</name>
</gene>
<sequence>MLWNKACGGSTGLACDRARGQWIARCMPPRDTGWEAMRAPWPACNDARPAAGLPPYARNAYSSAVGRAWGSGMAAVAGWRTLVAASVLAVSMAPGPAAPAPRPITPADLVQLHQVEAPRFDPAGRRVAYVVRAHVDDADERSSRIRIVPAEGAGDVHEVPTPDGAGDHAPQWSPDGRWLAFLSDRGGTQDEEAATRVWRIPAEGGQAQPVTEAGVSVSSFWWSPDGRRIAYAAEDPRPDPDKSGEVVEVDRHDRFARLWVHDIDTGAARVLTPPRVHVLDAAWSPDGNRFVLRVADAPTINDYWYRSRIVLHDAEGGDLGPTVFARAAARDLAWSPDGTRLLYSELHAHAMSADAIVHDLATGTRTVVAHDWPGTTWNVRWRDASSLVVQGLRGVRSEFLAVDADTGRARMLARVQSAGNGFSVSPDGTIAYVGMASDMPADIWLLRDGDASPLTRSHPQVAQWARGEVRELSWSSSRDGLPIHGVLVLPPGEREGPLPALVQIHGGPAWAWWSGWMGSWHDWGQFLASHGYAVLLPNPRGSEGQGQAFAEASRNDWGGADLQDVLDGVDVLVAEGLLDPARLAIGGWSYGGYLSAMAVARTDRFRTAIVGAGVSDIGAMALTTDTPDYLPGYFGDPVERRAHYDRHSPIRHVGRIAVPMLILHGDRDTRVPLDQGRMLHRALAFQGTPVTMVRYPGARHWLSDRRQETDLLERVLDWLDRHLQAP</sequence>
<dbReference type="PANTHER" id="PTHR42776:SF27">
    <property type="entry name" value="DIPEPTIDYL PEPTIDASE FAMILY MEMBER 6"/>
    <property type="match status" value="1"/>
</dbReference>
<keyword evidence="1" id="KW-0378">Hydrolase</keyword>